<dbReference type="InterPro" id="IPR012338">
    <property type="entry name" value="Beta-lactam/transpept-like"/>
</dbReference>
<dbReference type="AlphaFoldDB" id="A0A7S1BQR5"/>
<evidence type="ECO:0000313" key="2">
    <source>
        <dbReference type="EMBL" id="CAD8895043.1"/>
    </source>
</evidence>
<proteinExistence type="predicted"/>
<sequence length="249" mass="27575">MEFTYFVQNYIFNPLAMKSSKFYRPRDGSASEQYSFNGGKNTYHTWSGGYCFPDYPSGQLWTTSADLAKFSRVMLNHGRLSSSPTRCLYSAKTGTQVFKKTAPGKGDGDSAMGWFVGKPYYPGGAGHDGSEGGVTTELFLHLDSPRIAIGWLANGELSYKEGKQMTQKMMAVAKSMGSGPAPPNDSCIKIWKGRNESCQDSEIFKFKKDKSCAWVASSLGRITKFCNKKVKDKLIKEWCPLACTNCLVE</sequence>
<dbReference type="InterPro" id="IPR001466">
    <property type="entry name" value="Beta-lactam-related"/>
</dbReference>
<gene>
    <name evidence="2" type="ORF">CHYS00102_LOCUS22257</name>
</gene>
<dbReference type="EMBL" id="HBFR01030603">
    <property type="protein sequence ID" value="CAD8895043.1"/>
    <property type="molecule type" value="Transcribed_RNA"/>
</dbReference>
<dbReference type="SUPFAM" id="SSF56601">
    <property type="entry name" value="beta-lactamase/transpeptidase-like"/>
    <property type="match status" value="1"/>
</dbReference>
<accession>A0A7S1BQR5</accession>
<organism evidence="2">
    <name type="scientific">Corethron hystrix</name>
    <dbReference type="NCBI Taxonomy" id="216773"/>
    <lineage>
        <taxon>Eukaryota</taxon>
        <taxon>Sar</taxon>
        <taxon>Stramenopiles</taxon>
        <taxon>Ochrophyta</taxon>
        <taxon>Bacillariophyta</taxon>
        <taxon>Coscinodiscophyceae</taxon>
        <taxon>Corethrophycidae</taxon>
        <taxon>Corethrales</taxon>
        <taxon>Corethraceae</taxon>
        <taxon>Corethron</taxon>
    </lineage>
</organism>
<reference evidence="2" key="1">
    <citation type="submission" date="2021-01" db="EMBL/GenBank/DDBJ databases">
        <authorList>
            <person name="Corre E."/>
            <person name="Pelletier E."/>
            <person name="Niang G."/>
            <person name="Scheremetjew M."/>
            <person name="Finn R."/>
            <person name="Kale V."/>
            <person name="Holt S."/>
            <person name="Cochrane G."/>
            <person name="Meng A."/>
            <person name="Brown T."/>
            <person name="Cohen L."/>
        </authorList>
    </citation>
    <scope>NUCLEOTIDE SEQUENCE</scope>
    <source>
        <strain evidence="2">308</strain>
    </source>
</reference>
<feature type="domain" description="Beta-lactamase-related" evidence="1">
    <location>
        <begin position="3"/>
        <end position="171"/>
    </location>
</feature>
<name>A0A7S1BQR5_9STRA</name>
<dbReference type="Gene3D" id="3.40.710.10">
    <property type="entry name" value="DD-peptidase/beta-lactamase superfamily"/>
    <property type="match status" value="1"/>
</dbReference>
<dbReference type="Pfam" id="PF00144">
    <property type="entry name" value="Beta-lactamase"/>
    <property type="match status" value="1"/>
</dbReference>
<protein>
    <recommendedName>
        <fullName evidence="1">Beta-lactamase-related domain-containing protein</fullName>
    </recommendedName>
</protein>
<evidence type="ECO:0000259" key="1">
    <source>
        <dbReference type="Pfam" id="PF00144"/>
    </source>
</evidence>